<reference evidence="3 4" key="1">
    <citation type="journal article" date="2012" name="J. Bacteriol.">
        <title>Genome Sequence of Fibrella aestuarina BUZ 2T, a Filamentous Marine Bacterium.</title>
        <authorList>
            <person name="Filippini M."/>
            <person name="Qi W."/>
            <person name="Blom J."/>
            <person name="Goesmann A."/>
            <person name="Smits T.H."/>
            <person name="Bagheri H.C."/>
        </authorList>
    </citation>
    <scope>NUCLEOTIDE SEQUENCE [LARGE SCALE GENOMIC DNA]</scope>
    <source>
        <strain evidence="4">BUZ 2T</strain>
    </source>
</reference>
<dbReference type="AlphaFoldDB" id="I0K7C2"/>
<evidence type="ECO:0000313" key="4">
    <source>
        <dbReference type="Proteomes" id="UP000011058"/>
    </source>
</evidence>
<dbReference type="RefSeq" id="WP_015331124.1">
    <property type="nucleotide sequence ID" value="NC_020054.1"/>
</dbReference>
<proteinExistence type="predicted"/>
<protein>
    <recommendedName>
        <fullName evidence="5">DUF4890 domain-containing protein</fullName>
    </recommendedName>
</protein>
<feature type="chain" id="PRO_5003630272" description="DUF4890 domain-containing protein" evidence="2">
    <location>
        <begin position="22"/>
        <end position="99"/>
    </location>
</feature>
<gene>
    <name evidence="3" type="ORF">FAES_2016</name>
</gene>
<feature type="signal peptide" evidence="2">
    <location>
        <begin position="1"/>
        <end position="21"/>
    </location>
</feature>
<evidence type="ECO:0008006" key="5">
    <source>
        <dbReference type="Google" id="ProtNLM"/>
    </source>
</evidence>
<sequence length="99" mass="11396">MNLRHLLLTGAAVLTTLVTYAQTPAPQSEKHRLTSQQRAARKAEHKAKLAAMSPAERQAFKQAHRERREAKLAAMTPEQRERVLERHRQRKEHRKGSRG</sequence>
<dbReference type="KEGG" id="fae:FAES_2016"/>
<dbReference type="STRING" id="1166018.FAES_2016"/>
<dbReference type="eggNOG" id="ENOG502ZTN2">
    <property type="taxonomic scope" value="Bacteria"/>
</dbReference>
<accession>I0K7C2</accession>
<keyword evidence="4" id="KW-1185">Reference proteome</keyword>
<organism evidence="3 4">
    <name type="scientific">Fibrella aestuarina BUZ 2</name>
    <dbReference type="NCBI Taxonomy" id="1166018"/>
    <lineage>
        <taxon>Bacteria</taxon>
        <taxon>Pseudomonadati</taxon>
        <taxon>Bacteroidota</taxon>
        <taxon>Cytophagia</taxon>
        <taxon>Cytophagales</taxon>
        <taxon>Spirosomataceae</taxon>
        <taxon>Fibrella</taxon>
    </lineage>
</organism>
<keyword evidence="2" id="KW-0732">Signal</keyword>
<feature type="compositionally biased region" description="Basic residues" evidence="1">
    <location>
        <begin position="87"/>
        <end position="99"/>
    </location>
</feature>
<dbReference type="OrthoDB" id="9887887at2"/>
<evidence type="ECO:0000256" key="1">
    <source>
        <dbReference type="SAM" id="MobiDB-lite"/>
    </source>
</evidence>
<dbReference type="EMBL" id="HE796683">
    <property type="protein sequence ID" value="CCH00025.1"/>
    <property type="molecule type" value="Genomic_DNA"/>
</dbReference>
<feature type="region of interest" description="Disordered" evidence="1">
    <location>
        <begin position="23"/>
        <end position="99"/>
    </location>
</feature>
<name>I0K7C2_9BACT</name>
<dbReference type="HOGENOM" id="CLU_2316117_0_0_10"/>
<evidence type="ECO:0000313" key="3">
    <source>
        <dbReference type="EMBL" id="CCH00025.1"/>
    </source>
</evidence>
<evidence type="ECO:0000256" key="2">
    <source>
        <dbReference type="SAM" id="SignalP"/>
    </source>
</evidence>
<dbReference type="Proteomes" id="UP000011058">
    <property type="component" value="Chromosome"/>
</dbReference>